<feature type="region of interest" description="Disordered" evidence="1">
    <location>
        <begin position="19"/>
        <end position="45"/>
    </location>
</feature>
<dbReference type="Gene3D" id="3.40.50.300">
    <property type="entry name" value="P-loop containing nucleotide triphosphate hydrolases"/>
    <property type="match status" value="1"/>
</dbReference>
<feature type="compositionally biased region" description="Acidic residues" evidence="1">
    <location>
        <begin position="23"/>
        <end position="38"/>
    </location>
</feature>
<evidence type="ECO:0000256" key="1">
    <source>
        <dbReference type="SAM" id="MobiDB-lite"/>
    </source>
</evidence>
<proteinExistence type="predicted"/>
<gene>
    <name evidence="2" type="ORF">BS47DRAFT_972179</name>
</gene>
<dbReference type="InterPro" id="IPR027417">
    <property type="entry name" value="P-loop_NTPase"/>
</dbReference>
<evidence type="ECO:0000313" key="3">
    <source>
        <dbReference type="Proteomes" id="UP000886523"/>
    </source>
</evidence>
<dbReference type="CDD" id="cd00882">
    <property type="entry name" value="Ras_like_GTPase"/>
    <property type="match status" value="1"/>
</dbReference>
<evidence type="ECO:0008006" key="4">
    <source>
        <dbReference type="Google" id="ProtNLM"/>
    </source>
</evidence>
<dbReference type="OrthoDB" id="59699at2759"/>
<evidence type="ECO:0000313" key="2">
    <source>
        <dbReference type="EMBL" id="KAF9513376.1"/>
    </source>
</evidence>
<organism evidence="2 3">
    <name type="scientific">Hydnum rufescens UP504</name>
    <dbReference type="NCBI Taxonomy" id="1448309"/>
    <lineage>
        <taxon>Eukaryota</taxon>
        <taxon>Fungi</taxon>
        <taxon>Dikarya</taxon>
        <taxon>Basidiomycota</taxon>
        <taxon>Agaricomycotina</taxon>
        <taxon>Agaricomycetes</taxon>
        <taxon>Cantharellales</taxon>
        <taxon>Hydnaceae</taxon>
        <taxon>Hydnum</taxon>
    </lineage>
</organism>
<name>A0A9P6AZ01_9AGAM</name>
<protein>
    <recommendedName>
        <fullName evidence="4">G domain-containing protein</fullName>
    </recommendedName>
</protein>
<sequence length="334" mass="37434">MWKSIHKHVKLPDKLTKKVLDNEVPDDPDEEVPDEEVPDKEVPDKDSRNKRFRVLILGPANAGKTTLLERLTGSSAGAAIVTRNGKRIKEVPRGYDQRGIHNIDDEITYASNPDFVFHDSGGFEAGGVKEVEAVWQFIRKRSLVPPSQQLHAIWLCIPTDNDRPFGFLQSGFFSEPTASVPVIGIFTKLDGREMKVFNEVVGPDPSPSDFLDRTPEVEQKVAEFVNGLETQFRDQRYPPAGFIRIGNMHEDTEQSVASCEQLLQTTMDALPDGTQRLLLGLTVWKRNRRIHTIYVLQRVLGSRAKGNIMARTPGPGGKMKNPSYVQIMGSGFSW</sequence>
<comment type="caution">
    <text evidence="2">The sequence shown here is derived from an EMBL/GenBank/DDBJ whole genome shotgun (WGS) entry which is preliminary data.</text>
</comment>
<accession>A0A9P6AZ01</accession>
<dbReference type="AlphaFoldDB" id="A0A9P6AZ01"/>
<reference evidence="2" key="1">
    <citation type="journal article" date="2020" name="Nat. Commun.">
        <title>Large-scale genome sequencing of mycorrhizal fungi provides insights into the early evolution of symbiotic traits.</title>
        <authorList>
            <person name="Miyauchi S."/>
            <person name="Kiss E."/>
            <person name="Kuo A."/>
            <person name="Drula E."/>
            <person name="Kohler A."/>
            <person name="Sanchez-Garcia M."/>
            <person name="Morin E."/>
            <person name="Andreopoulos B."/>
            <person name="Barry K.W."/>
            <person name="Bonito G."/>
            <person name="Buee M."/>
            <person name="Carver A."/>
            <person name="Chen C."/>
            <person name="Cichocki N."/>
            <person name="Clum A."/>
            <person name="Culley D."/>
            <person name="Crous P.W."/>
            <person name="Fauchery L."/>
            <person name="Girlanda M."/>
            <person name="Hayes R.D."/>
            <person name="Keri Z."/>
            <person name="LaButti K."/>
            <person name="Lipzen A."/>
            <person name="Lombard V."/>
            <person name="Magnuson J."/>
            <person name="Maillard F."/>
            <person name="Murat C."/>
            <person name="Nolan M."/>
            <person name="Ohm R.A."/>
            <person name="Pangilinan J."/>
            <person name="Pereira M.F."/>
            <person name="Perotto S."/>
            <person name="Peter M."/>
            <person name="Pfister S."/>
            <person name="Riley R."/>
            <person name="Sitrit Y."/>
            <person name="Stielow J.B."/>
            <person name="Szollosi G."/>
            <person name="Zifcakova L."/>
            <person name="Stursova M."/>
            <person name="Spatafora J.W."/>
            <person name="Tedersoo L."/>
            <person name="Vaario L.M."/>
            <person name="Yamada A."/>
            <person name="Yan M."/>
            <person name="Wang P."/>
            <person name="Xu J."/>
            <person name="Bruns T."/>
            <person name="Baldrian P."/>
            <person name="Vilgalys R."/>
            <person name="Dunand C."/>
            <person name="Henrissat B."/>
            <person name="Grigoriev I.V."/>
            <person name="Hibbett D."/>
            <person name="Nagy L.G."/>
            <person name="Martin F.M."/>
        </authorList>
    </citation>
    <scope>NUCLEOTIDE SEQUENCE</scope>
    <source>
        <strain evidence="2">UP504</strain>
    </source>
</reference>
<dbReference type="SUPFAM" id="SSF52540">
    <property type="entry name" value="P-loop containing nucleoside triphosphate hydrolases"/>
    <property type="match status" value="1"/>
</dbReference>
<keyword evidence="3" id="KW-1185">Reference proteome</keyword>
<dbReference type="EMBL" id="MU128973">
    <property type="protein sequence ID" value="KAF9513376.1"/>
    <property type="molecule type" value="Genomic_DNA"/>
</dbReference>
<dbReference type="Proteomes" id="UP000886523">
    <property type="component" value="Unassembled WGS sequence"/>
</dbReference>